<sequence>MNNNELERQMIEQFQRDERMMILVFAQWCINNGLDPEVLYLKAYPQQVDNVELREALKLTVSKEEAGPIAEEIVLGMLAAYNNDDLACVVTEEIERMKQQQK</sequence>
<name>A0A1T2X0N3_9BACL</name>
<evidence type="ECO:0000313" key="2">
    <source>
        <dbReference type="Proteomes" id="UP000190188"/>
    </source>
</evidence>
<reference evidence="1 2" key="1">
    <citation type="submission" date="2017-01" db="EMBL/GenBank/DDBJ databases">
        <title>Genome analysis of Paenibacillus selenitrireducens ES3-24.</title>
        <authorList>
            <person name="Xu D."/>
            <person name="Yao R."/>
            <person name="Zheng S."/>
        </authorList>
    </citation>
    <scope>NUCLEOTIDE SEQUENCE [LARGE SCALE GENOMIC DNA]</scope>
    <source>
        <strain evidence="1 2">ES3-24</strain>
    </source>
</reference>
<organism evidence="1 2">
    <name type="scientific">Paenibacillus selenitireducens</name>
    <dbReference type="NCBI Taxonomy" id="1324314"/>
    <lineage>
        <taxon>Bacteria</taxon>
        <taxon>Bacillati</taxon>
        <taxon>Bacillota</taxon>
        <taxon>Bacilli</taxon>
        <taxon>Bacillales</taxon>
        <taxon>Paenibacillaceae</taxon>
        <taxon>Paenibacillus</taxon>
    </lineage>
</organism>
<dbReference type="RefSeq" id="WP_078502612.1">
    <property type="nucleotide sequence ID" value="NZ_MSZX01000017.1"/>
</dbReference>
<dbReference type="STRING" id="1324314.BVG16_28580"/>
<dbReference type="Proteomes" id="UP000190188">
    <property type="component" value="Unassembled WGS sequence"/>
</dbReference>
<dbReference type="AlphaFoldDB" id="A0A1T2X0N3"/>
<keyword evidence="2" id="KW-1185">Reference proteome</keyword>
<proteinExistence type="predicted"/>
<protein>
    <recommendedName>
        <fullName evidence="3">YxiS</fullName>
    </recommendedName>
</protein>
<evidence type="ECO:0000313" key="1">
    <source>
        <dbReference type="EMBL" id="OPA73430.1"/>
    </source>
</evidence>
<accession>A0A1T2X0N3</accession>
<dbReference type="OrthoDB" id="2678957at2"/>
<evidence type="ECO:0008006" key="3">
    <source>
        <dbReference type="Google" id="ProtNLM"/>
    </source>
</evidence>
<comment type="caution">
    <text evidence="1">The sequence shown here is derived from an EMBL/GenBank/DDBJ whole genome shotgun (WGS) entry which is preliminary data.</text>
</comment>
<dbReference type="EMBL" id="MSZX01000017">
    <property type="protein sequence ID" value="OPA73430.1"/>
    <property type="molecule type" value="Genomic_DNA"/>
</dbReference>
<gene>
    <name evidence="1" type="ORF">BVG16_28580</name>
</gene>